<accession>A0A3P7QNI0</accession>
<gene>
    <name evidence="1" type="ORF">GPUH_LOCUS18441</name>
</gene>
<keyword evidence="2" id="KW-1185">Reference proteome</keyword>
<protein>
    <submittedName>
        <fullName evidence="1">Uncharacterized protein</fullName>
    </submittedName>
</protein>
<proteinExistence type="predicted"/>
<evidence type="ECO:0000313" key="2">
    <source>
        <dbReference type="Proteomes" id="UP000271098"/>
    </source>
</evidence>
<dbReference type="AlphaFoldDB" id="A0A3P7QNI0"/>
<organism evidence="1 2">
    <name type="scientific">Gongylonema pulchrum</name>
    <dbReference type="NCBI Taxonomy" id="637853"/>
    <lineage>
        <taxon>Eukaryota</taxon>
        <taxon>Metazoa</taxon>
        <taxon>Ecdysozoa</taxon>
        <taxon>Nematoda</taxon>
        <taxon>Chromadorea</taxon>
        <taxon>Rhabditida</taxon>
        <taxon>Spirurina</taxon>
        <taxon>Spiruromorpha</taxon>
        <taxon>Spiruroidea</taxon>
        <taxon>Gongylonematidae</taxon>
        <taxon>Gongylonema</taxon>
    </lineage>
</organism>
<sequence>MNGKQAKSLVLNLYPPSTFHSEGYGRLQTPLACEGSIRVLRSVFDESAVAAAGSESRGDELFEQHYFNGRVSSSLNEQLPFANDNCETIRSRDGSSVAREEKLTASISVSQPCIPLRDFHGVFSDDTVLCSYSLMASNGDVLSDIGNEISAQIALPNSDPPVHLQLTRERHVLEDDRMAVYVNRKMAKINRIENAVS</sequence>
<reference evidence="1 2" key="1">
    <citation type="submission" date="2018-11" db="EMBL/GenBank/DDBJ databases">
        <authorList>
            <consortium name="Pathogen Informatics"/>
        </authorList>
    </citation>
    <scope>NUCLEOTIDE SEQUENCE [LARGE SCALE GENOMIC DNA]</scope>
</reference>
<dbReference type="Proteomes" id="UP000271098">
    <property type="component" value="Unassembled WGS sequence"/>
</dbReference>
<name>A0A3P7QNI0_9BILA</name>
<dbReference type="EMBL" id="UYRT01086772">
    <property type="protein sequence ID" value="VDN31749.1"/>
    <property type="molecule type" value="Genomic_DNA"/>
</dbReference>
<evidence type="ECO:0000313" key="1">
    <source>
        <dbReference type="EMBL" id="VDN31749.1"/>
    </source>
</evidence>